<keyword evidence="3" id="KW-1185">Reference proteome</keyword>
<evidence type="ECO:0000256" key="1">
    <source>
        <dbReference type="SAM" id="MobiDB-lite"/>
    </source>
</evidence>
<dbReference type="EMBL" id="ML211158">
    <property type="protein sequence ID" value="TFK87326.1"/>
    <property type="molecule type" value="Genomic_DNA"/>
</dbReference>
<accession>A0A5C3PCI8</accession>
<gene>
    <name evidence="2" type="ORF">K466DRAFT_115757</name>
</gene>
<feature type="compositionally biased region" description="Basic residues" evidence="1">
    <location>
        <begin position="188"/>
        <end position="199"/>
    </location>
</feature>
<dbReference type="AlphaFoldDB" id="A0A5C3PCI8"/>
<dbReference type="Proteomes" id="UP000308197">
    <property type="component" value="Unassembled WGS sequence"/>
</dbReference>
<reference evidence="2 3" key="1">
    <citation type="journal article" date="2019" name="Nat. Ecol. Evol.">
        <title>Megaphylogeny resolves global patterns of mushroom evolution.</title>
        <authorList>
            <person name="Varga T."/>
            <person name="Krizsan K."/>
            <person name="Foldi C."/>
            <person name="Dima B."/>
            <person name="Sanchez-Garcia M."/>
            <person name="Sanchez-Ramirez S."/>
            <person name="Szollosi G.J."/>
            <person name="Szarkandi J.G."/>
            <person name="Papp V."/>
            <person name="Albert L."/>
            <person name="Andreopoulos W."/>
            <person name="Angelini C."/>
            <person name="Antonin V."/>
            <person name="Barry K.W."/>
            <person name="Bougher N.L."/>
            <person name="Buchanan P."/>
            <person name="Buyck B."/>
            <person name="Bense V."/>
            <person name="Catcheside P."/>
            <person name="Chovatia M."/>
            <person name="Cooper J."/>
            <person name="Damon W."/>
            <person name="Desjardin D."/>
            <person name="Finy P."/>
            <person name="Geml J."/>
            <person name="Haridas S."/>
            <person name="Hughes K."/>
            <person name="Justo A."/>
            <person name="Karasinski D."/>
            <person name="Kautmanova I."/>
            <person name="Kiss B."/>
            <person name="Kocsube S."/>
            <person name="Kotiranta H."/>
            <person name="LaButti K.M."/>
            <person name="Lechner B.E."/>
            <person name="Liimatainen K."/>
            <person name="Lipzen A."/>
            <person name="Lukacs Z."/>
            <person name="Mihaltcheva S."/>
            <person name="Morgado L.N."/>
            <person name="Niskanen T."/>
            <person name="Noordeloos M.E."/>
            <person name="Ohm R.A."/>
            <person name="Ortiz-Santana B."/>
            <person name="Ovrebo C."/>
            <person name="Racz N."/>
            <person name="Riley R."/>
            <person name="Savchenko A."/>
            <person name="Shiryaev A."/>
            <person name="Soop K."/>
            <person name="Spirin V."/>
            <person name="Szebenyi C."/>
            <person name="Tomsovsky M."/>
            <person name="Tulloss R.E."/>
            <person name="Uehling J."/>
            <person name="Grigoriev I.V."/>
            <person name="Vagvolgyi C."/>
            <person name="Papp T."/>
            <person name="Martin F.M."/>
            <person name="Miettinen O."/>
            <person name="Hibbett D.S."/>
            <person name="Nagy L.G."/>
        </authorList>
    </citation>
    <scope>NUCLEOTIDE SEQUENCE [LARGE SCALE GENOMIC DNA]</scope>
    <source>
        <strain evidence="2 3">HHB13444</strain>
    </source>
</reference>
<feature type="region of interest" description="Disordered" evidence="1">
    <location>
        <begin position="188"/>
        <end position="213"/>
    </location>
</feature>
<name>A0A5C3PCI8_9APHY</name>
<evidence type="ECO:0000313" key="3">
    <source>
        <dbReference type="Proteomes" id="UP000308197"/>
    </source>
</evidence>
<evidence type="ECO:0000313" key="2">
    <source>
        <dbReference type="EMBL" id="TFK87326.1"/>
    </source>
</evidence>
<protein>
    <submittedName>
        <fullName evidence="2">Uncharacterized protein</fullName>
    </submittedName>
</protein>
<dbReference type="InParanoid" id="A0A5C3PCI8"/>
<proteinExistence type="predicted"/>
<organism evidence="2 3">
    <name type="scientific">Polyporus arcularius HHB13444</name>
    <dbReference type="NCBI Taxonomy" id="1314778"/>
    <lineage>
        <taxon>Eukaryota</taxon>
        <taxon>Fungi</taxon>
        <taxon>Dikarya</taxon>
        <taxon>Basidiomycota</taxon>
        <taxon>Agaricomycotina</taxon>
        <taxon>Agaricomycetes</taxon>
        <taxon>Polyporales</taxon>
        <taxon>Polyporaceae</taxon>
        <taxon>Polyporus</taxon>
    </lineage>
</organism>
<sequence length="277" mass="30750">MEAQPWAFSARPGSARLPELASAVPSPAWMQVLTPVANSGAPRKSRMGDNENSVFCVVATPRRTEPSMDFQFLRSWKMSSPGERAVCLALQTREPQTCLGPPPTALQAALVSPRSCFSRGLPAAEPRCRRRRTVVRHPRQARPVRVSPARQRHLTSILCDLHTANTSKPRRSSRLSSRLLSVAQLLRHRKSARQGRNRTGHSDTPRQPVQCSPLPYLPAPSDKLLSNSLHPSRRGHSCWTWAPRMPSLLLFLPSWSRARSVGTCRGGGLWVSRVRAS</sequence>